<keyword evidence="4" id="KW-1185">Reference proteome</keyword>
<dbReference type="GO" id="GO:0016787">
    <property type="term" value="F:hydrolase activity"/>
    <property type="evidence" value="ECO:0007669"/>
    <property type="project" value="UniProtKB-KW"/>
</dbReference>
<organism evidence="3 4">
    <name type="scientific">Paenibacillus flagellatus</name>
    <dbReference type="NCBI Taxonomy" id="2211139"/>
    <lineage>
        <taxon>Bacteria</taxon>
        <taxon>Bacillati</taxon>
        <taxon>Bacillota</taxon>
        <taxon>Bacilli</taxon>
        <taxon>Bacillales</taxon>
        <taxon>Paenibacillaceae</taxon>
        <taxon>Paenibacillus</taxon>
    </lineage>
</organism>
<dbReference type="OrthoDB" id="5450317at2"/>
<dbReference type="PANTHER" id="PTHR43569">
    <property type="entry name" value="AMIDOHYDROLASE"/>
    <property type="match status" value="1"/>
</dbReference>
<dbReference type="PANTHER" id="PTHR43569:SF2">
    <property type="entry name" value="AMIDOHYDROLASE-RELATED DOMAIN-CONTAINING PROTEIN"/>
    <property type="match status" value="1"/>
</dbReference>
<comment type="similarity">
    <text evidence="1">Belongs to the metallo-dependent hydrolases superfamily.</text>
</comment>
<reference evidence="3 4" key="1">
    <citation type="submission" date="2018-05" db="EMBL/GenBank/DDBJ databases">
        <title>Paenibacillus flagellatus sp. nov., isolated from selenium mineral soil.</title>
        <authorList>
            <person name="Dai X."/>
        </authorList>
    </citation>
    <scope>NUCLEOTIDE SEQUENCE [LARGE SCALE GENOMIC DNA]</scope>
    <source>
        <strain evidence="3 4">DXL2</strain>
    </source>
</reference>
<evidence type="ECO:0000259" key="2">
    <source>
        <dbReference type="Pfam" id="PF04909"/>
    </source>
</evidence>
<dbReference type="Pfam" id="PF04909">
    <property type="entry name" value="Amidohydro_2"/>
    <property type="match status" value="1"/>
</dbReference>
<dbReference type="EMBL" id="QJVJ01000003">
    <property type="protein sequence ID" value="PYI55575.1"/>
    <property type="molecule type" value="Genomic_DNA"/>
</dbReference>
<dbReference type="AlphaFoldDB" id="A0A2V5K7X6"/>
<gene>
    <name evidence="3" type="ORF">DLM86_07530</name>
</gene>
<dbReference type="InterPro" id="IPR032466">
    <property type="entry name" value="Metal_Hydrolase"/>
</dbReference>
<comment type="caution">
    <text evidence="3">The sequence shown here is derived from an EMBL/GenBank/DDBJ whole genome shotgun (WGS) entry which is preliminary data.</text>
</comment>
<name>A0A2V5K7X6_9BACL</name>
<dbReference type="Gene3D" id="3.20.20.140">
    <property type="entry name" value="Metal-dependent hydrolases"/>
    <property type="match status" value="1"/>
</dbReference>
<dbReference type="RefSeq" id="WP_110839376.1">
    <property type="nucleotide sequence ID" value="NZ_QJVJ01000003.1"/>
</dbReference>
<proteinExistence type="inferred from homology"/>
<sequence length="277" mass="30221">MYIDSHVHFWMPARGDYGWLKPDNAVLYRDYLPGQLLPALRTHGVEGLVVVQAAPTAAEASFLLELTQDGTVAAAVSGGLDPFAERFDAELETLRAHARFAGVRINGGAFRLDRPADERIKLQAALERMAQTGLTLDLLVRPDDLDGVASYLEGMPMLKAVVNHLGSPAVRERRMEPWSAGMERLSRLPGVAVKLSGMITMAGGPDPAPLRPYVDRLLHAFGPDRLLFGSDWPVALQAGGYGDVVGLFESLLPAGLTREEKGSIRAGNARRWYRIEP</sequence>
<dbReference type="Proteomes" id="UP000247476">
    <property type="component" value="Unassembled WGS sequence"/>
</dbReference>
<protein>
    <submittedName>
        <fullName evidence="3">Amidohydrolase</fullName>
    </submittedName>
</protein>
<dbReference type="SUPFAM" id="SSF51556">
    <property type="entry name" value="Metallo-dependent hydrolases"/>
    <property type="match status" value="1"/>
</dbReference>
<dbReference type="InterPro" id="IPR006680">
    <property type="entry name" value="Amidohydro-rel"/>
</dbReference>
<dbReference type="InterPro" id="IPR052350">
    <property type="entry name" value="Metallo-dep_Lactonases"/>
</dbReference>
<accession>A0A2V5K7X6</accession>
<evidence type="ECO:0000313" key="4">
    <source>
        <dbReference type="Proteomes" id="UP000247476"/>
    </source>
</evidence>
<evidence type="ECO:0000313" key="3">
    <source>
        <dbReference type="EMBL" id="PYI55575.1"/>
    </source>
</evidence>
<feature type="domain" description="Amidohydrolase-related" evidence="2">
    <location>
        <begin position="3"/>
        <end position="275"/>
    </location>
</feature>
<keyword evidence="3" id="KW-0378">Hydrolase</keyword>
<evidence type="ECO:0000256" key="1">
    <source>
        <dbReference type="ARBA" id="ARBA00038310"/>
    </source>
</evidence>